<dbReference type="FunCoup" id="A0A0L0H532">
    <property type="interactions" value="249"/>
</dbReference>
<dbReference type="CDD" id="cd06926">
    <property type="entry name" value="RNAP_II_RPB11"/>
    <property type="match status" value="1"/>
</dbReference>
<dbReference type="GO" id="GO:0006369">
    <property type="term" value="P:termination of RNA polymerase II transcription"/>
    <property type="evidence" value="ECO:0007669"/>
    <property type="project" value="EnsemblFungi"/>
</dbReference>
<dbReference type="PROSITE" id="PS01154">
    <property type="entry name" value="RNA_POL_L_13KD"/>
    <property type="match status" value="1"/>
</dbReference>
<dbReference type="InterPro" id="IPR037685">
    <property type="entry name" value="RBP11"/>
</dbReference>
<dbReference type="GO" id="GO:0006368">
    <property type="term" value="P:transcription elongation by RNA polymerase II"/>
    <property type="evidence" value="ECO:0007669"/>
    <property type="project" value="EnsemblFungi"/>
</dbReference>
<dbReference type="Gene3D" id="3.30.1360.10">
    <property type="entry name" value="RNA polymerase, RBP11-like subunit"/>
    <property type="match status" value="1"/>
</dbReference>
<dbReference type="SUPFAM" id="SSF55257">
    <property type="entry name" value="RBP11-like subunits of RNA polymerase"/>
    <property type="match status" value="1"/>
</dbReference>
<dbReference type="InParanoid" id="A0A0L0H532"/>
<dbReference type="AlphaFoldDB" id="A0A0L0H532"/>
<dbReference type="EMBL" id="KQ257469">
    <property type="protein sequence ID" value="KNC96332.1"/>
    <property type="molecule type" value="Genomic_DNA"/>
</dbReference>
<keyword evidence="3" id="KW-0804">Transcription</keyword>
<dbReference type="GO" id="GO:0006367">
    <property type="term" value="P:transcription initiation at RNA polymerase II promoter"/>
    <property type="evidence" value="ECO:0007669"/>
    <property type="project" value="EnsemblFungi"/>
</dbReference>
<evidence type="ECO:0000256" key="4">
    <source>
        <dbReference type="ARBA" id="ARBA00023242"/>
    </source>
</evidence>
<gene>
    <name evidence="7" type="ORF">SPPG_08235</name>
</gene>
<dbReference type="eggNOG" id="KOG4392">
    <property type="taxonomic scope" value="Eukaryota"/>
</dbReference>
<dbReference type="STRING" id="645134.A0A0L0H532"/>
<evidence type="ECO:0000259" key="6">
    <source>
        <dbReference type="Pfam" id="PF13656"/>
    </source>
</evidence>
<proteinExistence type="inferred from homology"/>
<dbReference type="Pfam" id="PF13656">
    <property type="entry name" value="RNA_pol_L_2"/>
    <property type="match status" value="1"/>
</dbReference>
<name>A0A0L0H532_SPIPD</name>
<dbReference type="InterPro" id="IPR036603">
    <property type="entry name" value="RBP11-like"/>
</dbReference>
<reference evidence="7 8" key="1">
    <citation type="submission" date="2009-08" db="EMBL/GenBank/DDBJ databases">
        <title>The Genome Sequence of Spizellomyces punctatus strain DAOM BR117.</title>
        <authorList>
            <consortium name="The Broad Institute Genome Sequencing Platform"/>
            <person name="Russ C."/>
            <person name="Cuomo C."/>
            <person name="Shea T."/>
            <person name="Young S.K."/>
            <person name="Zeng Q."/>
            <person name="Koehrsen M."/>
            <person name="Haas B."/>
            <person name="Borodovsky M."/>
            <person name="Guigo R."/>
            <person name="Alvarado L."/>
            <person name="Berlin A."/>
            <person name="Bochicchio J."/>
            <person name="Borenstein D."/>
            <person name="Chapman S."/>
            <person name="Chen Z."/>
            <person name="Engels R."/>
            <person name="Freedman E."/>
            <person name="Gellesch M."/>
            <person name="Goldberg J."/>
            <person name="Griggs A."/>
            <person name="Gujja S."/>
            <person name="Heiman D."/>
            <person name="Hepburn T."/>
            <person name="Howarth C."/>
            <person name="Jen D."/>
            <person name="Larson L."/>
            <person name="Lewis B."/>
            <person name="Mehta T."/>
            <person name="Park D."/>
            <person name="Pearson M."/>
            <person name="Roberts A."/>
            <person name="Saif S."/>
            <person name="Shenoy N."/>
            <person name="Sisk P."/>
            <person name="Stolte C."/>
            <person name="Sykes S."/>
            <person name="Thomson T."/>
            <person name="Walk T."/>
            <person name="White J."/>
            <person name="Yandava C."/>
            <person name="Burger G."/>
            <person name="Gray M.W."/>
            <person name="Holland P.W.H."/>
            <person name="King N."/>
            <person name="Lang F.B.F."/>
            <person name="Roger A.J."/>
            <person name="Ruiz-Trillo I."/>
            <person name="Lander E."/>
            <person name="Nusbaum C."/>
        </authorList>
    </citation>
    <scope>NUCLEOTIDE SEQUENCE [LARGE SCALE GENOMIC DNA]</scope>
    <source>
        <strain evidence="7 8">DAOM BR117</strain>
    </source>
</reference>
<dbReference type="GO" id="GO:0005665">
    <property type="term" value="C:RNA polymerase II, core complex"/>
    <property type="evidence" value="ECO:0007669"/>
    <property type="project" value="EnsemblFungi"/>
</dbReference>
<evidence type="ECO:0000256" key="3">
    <source>
        <dbReference type="ARBA" id="ARBA00023163"/>
    </source>
</evidence>
<evidence type="ECO:0000313" key="7">
    <source>
        <dbReference type="EMBL" id="KNC96332.1"/>
    </source>
</evidence>
<dbReference type="GeneID" id="27691409"/>
<feature type="domain" description="DNA-directed RNA polymerase RBP11-like dimerisation" evidence="6">
    <location>
        <begin position="31"/>
        <end position="103"/>
    </location>
</feature>
<dbReference type="PANTHER" id="PTHR13946:SF16">
    <property type="entry name" value="DNA-DIRECTED RNA POLYMERASE II SUBUNIT RPB11"/>
    <property type="match status" value="1"/>
</dbReference>
<dbReference type="OMA" id="MNAPSRY"/>
<dbReference type="GO" id="GO:0003677">
    <property type="term" value="F:DNA binding"/>
    <property type="evidence" value="ECO:0007669"/>
    <property type="project" value="EnsemblFungi"/>
</dbReference>
<evidence type="ECO:0000256" key="1">
    <source>
        <dbReference type="ARBA" id="ARBA00004123"/>
    </source>
</evidence>
<dbReference type="Proteomes" id="UP000053201">
    <property type="component" value="Unassembled WGS sequence"/>
</dbReference>
<evidence type="ECO:0000256" key="2">
    <source>
        <dbReference type="ARBA" id="ARBA00022478"/>
    </source>
</evidence>
<evidence type="ECO:0000256" key="5">
    <source>
        <dbReference type="ARBA" id="ARBA00025751"/>
    </source>
</evidence>
<keyword evidence="2" id="KW-0240">DNA-directed RNA polymerase</keyword>
<sequence length="133" mass="14965">MSNAPATWELYNLAPGEKKVREIKDTKIPNAATFEVQKEDHTLGNLLRTQLLKNSKVLFAGYKMPHPLHHSFVLKVQTTPETSPLEVLQNDVNSLIREISSIKLKFENELTLHGLTQSEPMGGSMYNSVDTAY</sequence>
<protein>
    <recommendedName>
        <fullName evidence="6">DNA-directed RNA polymerase RBP11-like dimerisation domain-containing protein</fullName>
    </recommendedName>
</protein>
<organism evidence="7 8">
    <name type="scientific">Spizellomyces punctatus (strain DAOM BR117)</name>
    <dbReference type="NCBI Taxonomy" id="645134"/>
    <lineage>
        <taxon>Eukaryota</taxon>
        <taxon>Fungi</taxon>
        <taxon>Fungi incertae sedis</taxon>
        <taxon>Chytridiomycota</taxon>
        <taxon>Chytridiomycota incertae sedis</taxon>
        <taxon>Chytridiomycetes</taxon>
        <taxon>Spizellomycetales</taxon>
        <taxon>Spizellomycetaceae</taxon>
        <taxon>Spizellomyces</taxon>
    </lineage>
</organism>
<accession>A0A0L0H532</accession>
<dbReference type="InterPro" id="IPR022905">
    <property type="entry name" value="Rpo11-like"/>
</dbReference>
<comment type="similarity">
    <text evidence="5">Belongs to the archaeal Rpo11/eukaryotic RPB11/RPC19 RNA polymerase subunit family.</text>
</comment>
<evidence type="ECO:0000313" key="8">
    <source>
        <dbReference type="Proteomes" id="UP000053201"/>
    </source>
</evidence>
<dbReference type="RefSeq" id="XP_016604372.1">
    <property type="nucleotide sequence ID" value="XM_016756395.1"/>
</dbReference>
<dbReference type="InterPro" id="IPR009025">
    <property type="entry name" value="RBP11-like_dimer"/>
</dbReference>
<dbReference type="HAMAP" id="MF_00261">
    <property type="entry name" value="RNApol_arch_Rpo11"/>
    <property type="match status" value="1"/>
</dbReference>
<dbReference type="PANTHER" id="PTHR13946">
    <property type="entry name" value="DNA-DIRECTED RNA POLYMERASE I,II,III"/>
    <property type="match status" value="1"/>
</dbReference>
<keyword evidence="4" id="KW-0539">Nucleus</keyword>
<dbReference type="OrthoDB" id="10248581at2759"/>
<dbReference type="GO" id="GO:0003968">
    <property type="term" value="F:RNA-directed RNA polymerase activity"/>
    <property type="evidence" value="ECO:0007669"/>
    <property type="project" value="EnsemblFungi"/>
</dbReference>
<dbReference type="VEuPathDB" id="FungiDB:SPPG_08235"/>
<dbReference type="GO" id="GO:0003899">
    <property type="term" value="F:DNA-directed RNA polymerase activity"/>
    <property type="evidence" value="ECO:0007669"/>
    <property type="project" value="EnsemblFungi"/>
</dbReference>
<comment type="subcellular location">
    <subcellularLocation>
        <location evidence="1">Nucleus</location>
    </subcellularLocation>
</comment>
<keyword evidence="8" id="KW-1185">Reference proteome</keyword>
<dbReference type="InterPro" id="IPR008193">
    <property type="entry name" value="RNA_pol_Rpb11_13-16kDa_CS"/>
</dbReference>
<dbReference type="GO" id="GO:0046983">
    <property type="term" value="F:protein dimerization activity"/>
    <property type="evidence" value="ECO:0007669"/>
    <property type="project" value="InterPro"/>
</dbReference>